<evidence type="ECO:0000313" key="3">
    <source>
        <dbReference type="Proteomes" id="UP000001194"/>
    </source>
</evidence>
<dbReference type="OrthoDB" id="3227112at2759"/>
<evidence type="ECO:0000313" key="2">
    <source>
        <dbReference type="EMBL" id="EDR08271.1"/>
    </source>
</evidence>
<protein>
    <submittedName>
        <fullName evidence="2">Predicted protein</fullName>
    </submittedName>
</protein>
<feature type="region of interest" description="Disordered" evidence="1">
    <location>
        <begin position="1"/>
        <end position="32"/>
    </location>
</feature>
<organism evidence="3">
    <name type="scientific">Laccaria bicolor (strain S238N-H82 / ATCC MYA-4686)</name>
    <name type="common">Bicoloured deceiver</name>
    <name type="synonym">Laccaria laccata var. bicolor</name>
    <dbReference type="NCBI Taxonomy" id="486041"/>
    <lineage>
        <taxon>Eukaryota</taxon>
        <taxon>Fungi</taxon>
        <taxon>Dikarya</taxon>
        <taxon>Basidiomycota</taxon>
        <taxon>Agaricomycotina</taxon>
        <taxon>Agaricomycetes</taxon>
        <taxon>Agaricomycetidae</taxon>
        <taxon>Agaricales</taxon>
        <taxon>Agaricineae</taxon>
        <taxon>Hydnangiaceae</taxon>
        <taxon>Laccaria</taxon>
    </lineage>
</organism>
<evidence type="ECO:0000256" key="1">
    <source>
        <dbReference type="SAM" id="MobiDB-lite"/>
    </source>
</evidence>
<name>B0DAU9_LACBS</name>
<keyword evidence="3" id="KW-1185">Reference proteome</keyword>
<dbReference type="AlphaFoldDB" id="B0DAU9"/>
<dbReference type="HOGENOM" id="CLU_145551_0_0_1"/>
<accession>B0DAU9</accession>
<proteinExistence type="predicted"/>
<dbReference type="InParanoid" id="B0DAU9"/>
<dbReference type="KEGG" id="lbc:LACBIDRAFT_297774"/>
<reference evidence="2 3" key="1">
    <citation type="journal article" date="2008" name="Nature">
        <title>The genome of Laccaria bicolor provides insights into mycorrhizal symbiosis.</title>
        <authorList>
            <person name="Martin F."/>
            <person name="Aerts A."/>
            <person name="Ahren D."/>
            <person name="Brun A."/>
            <person name="Danchin E.G.J."/>
            <person name="Duchaussoy F."/>
            <person name="Gibon J."/>
            <person name="Kohler A."/>
            <person name="Lindquist E."/>
            <person name="Pereda V."/>
            <person name="Salamov A."/>
            <person name="Shapiro H.J."/>
            <person name="Wuyts J."/>
            <person name="Blaudez D."/>
            <person name="Buee M."/>
            <person name="Brokstein P."/>
            <person name="Canbaeck B."/>
            <person name="Cohen D."/>
            <person name="Courty P.E."/>
            <person name="Coutinho P.M."/>
            <person name="Delaruelle C."/>
            <person name="Detter J.C."/>
            <person name="Deveau A."/>
            <person name="DiFazio S."/>
            <person name="Duplessis S."/>
            <person name="Fraissinet-Tachet L."/>
            <person name="Lucic E."/>
            <person name="Frey-Klett P."/>
            <person name="Fourrey C."/>
            <person name="Feussner I."/>
            <person name="Gay G."/>
            <person name="Grimwood J."/>
            <person name="Hoegger P.J."/>
            <person name="Jain P."/>
            <person name="Kilaru S."/>
            <person name="Labbe J."/>
            <person name="Lin Y.C."/>
            <person name="Legue V."/>
            <person name="Le Tacon F."/>
            <person name="Marmeisse R."/>
            <person name="Melayah D."/>
            <person name="Montanini B."/>
            <person name="Muratet M."/>
            <person name="Nehls U."/>
            <person name="Niculita-Hirzel H."/>
            <person name="Oudot-Le Secq M.P."/>
            <person name="Peter M."/>
            <person name="Quesneville H."/>
            <person name="Rajashekar B."/>
            <person name="Reich M."/>
            <person name="Rouhier N."/>
            <person name="Schmutz J."/>
            <person name="Yin T."/>
            <person name="Chalot M."/>
            <person name="Henrissat B."/>
            <person name="Kuees U."/>
            <person name="Lucas S."/>
            <person name="Van de Peer Y."/>
            <person name="Podila G.K."/>
            <person name="Polle A."/>
            <person name="Pukkila P.J."/>
            <person name="Richardson P.M."/>
            <person name="Rouze P."/>
            <person name="Sanders I.R."/>
            <person name="Stajich J.E."/>
            <person name="Tunlid A."/>
            <person name="Tuskan G."/>
            <person name="Grigoriev I.V."/>
        </authorList>
    </citation>
    <scope>NUCLEOTIDE SEQUENCE [LARGE SCALE GENOMIC DNA]</scope>
    <source>
        <strain evidence="3">S238N-H82 / ATCC MYA-4686</strain>
    </source>
</reference>
<feature type="compositionally biased region" description="Polar residues" evidence="1">
    <location>
        <begin position="12"/>
        <end position="30"/>
    </location>
</feature>
<dbReference type="RefSeq" id="XP_001881341.1">
    <property type="nucleotide sequence ID" value="XM_001881306.1"/>
</dbReference>
<sequence length="150" mass="16938">MLDEATAPTPPLNAQSQTGYPSRPSKQNPPRNEIIGGYVLDNATCVAWGSRIVNEPLDPEVLNDSVAACYVIMEKVEGKPYYGYFTMFGPESYKQYIVVTQRSRFRGWVGMDPALIPKFEEGEREAIARQLLEAEAFEGVTQYEFRTVLY</sequence>
<dbReference type="GeneID" id="6076990"/>
<gene>
    <name evidence="2" type="ORF">LACBIDRAFT_297774</name>
</gene>
<dbReference type="EMBL" id="DS547102">
    <property type="protein sequence ID" value="EDR08271.1"/>
    <property type="molecule type" value="Genomic_DNA"/>
</dbReference>
<dbReference type="Proteomes" id="UP000001194">
    <property type="component" value="Unassembled WGS sequence"/>
</dbReference>